<feature type="compositionally biased region" description="Polar residues" evidence="1">
    <location>
        <begin position="1"/>
        <end position="11"/>
    </location>
</feature>
<feature type="compositionally biased region" description="Basic and acidic residues" evidence="1">
    <location>
        <begin position="44"/>
        <end position="58"/>
    </location>
</feature>
<evidence type="ECO:0000313" key="3">
    <source>
        <dbReference type="Proteomes" id="UP001488838"/>
    </source>
</evidence>
<comment type="caution">
    <text evidence="2">The sequence shown here is derived from an EMBL/GenBank/DDBJ whole genome shotgun (WGS) entry which is preliminary data.</text>
</comment>
<reference evidence="2 3" key="1">
    <citation type="journal article" date="2023" name="bioRxiv">
        <title>Conserved and derived expression patterns and positive selection on dental genes reveal complex evolutionary context of ever-growing rodent molars.</title>
        <authorList>
            <person name="Calamari Z.T."/>
            <person name="Song A."/>
            <person name="Cohen E."/>
            <person name="Akter M."/>
            <person name="Roy R.D."/>
            <person name="Hallikas O."/>
            <person name="Christensen M.M."/>
            <person name="Li P."/>
            <person name="Marangoni P."/>
            <person name="Jernvall J."/>
            <person name="Klein O.D."/>
        </authorList>
    </citation>
    <scope>NUCLEOTIDE SEQUENCE [LARGE SCALE GENOMIC DNA]</scope>
    <source>
        <strain evidence="2">V071</strain>
    </source>
</reference>
<name>A0AAW0IA09_MYOGA</name>
<feature type="region of interest" description="Disordered" evidence="1">
    <location>
        <begin position="44"/>
        <end position="89"/>
    </location>
</feature>
<feature type="non-terminal residue" evidence="2">
    <location>
        <position position="1"/>
    </location>
</feature>
<accession>A0AAW0IA09</accession>
<evidence type="ECO:0000313" key="2">
    <source>
        <dbReference type="EMBL" id="KAK7811231.1"/>
    </source>
</evidence>
<dbReference type="AlphaFoldDB" id="A0AAW0IA09"/>
<proteinExistence type="predicted"/>
<sequence length="154" mass="16675">CTYPAQSTQVPASHPTPTPDPGKQSSWPLSLAVQEHARELSLHRKWVRSTEEAQRELGGKGPGSECGAEAGHQVQQPSPRPRTFGRPNPRACCASGRGWLQMTDSWRWGTTCARCPGLGDHNPNGRPRPGPGRVPAACRGRREAREAMAAGPQR</sequence>
<dbReference type="Proteomes" id="UP001488838">
    <property type="component" value="Unassembled WGS sequence"/>
</dbReference>
<protein>
    <submittedName>
        <fullName evidence="2">Uncharacterized protein</fullName>
    </submittedName>
</protein>
<gene>
    <name evidence="2" type="ORF">U0070_026571</name>
</gene>
<keyword evidence="3" id="KW-1185">Reference proteome</keyword>
<feature type="region of interest" description="Disordered" evidence="1">
    <location>
        <begin position="1"/>
        <end position="29"/>
    </location>
</feature>
<dbReference type="EMBL" id="JBBHLL010000178">
    <property type="protein sequence ID" value="KAK7811231.1"/>
    <property type="molecule type" value="Genomic_DNA"/>
</dbReference>
<organism evidence="2 3">
    <name type="scientific">Myodes glareolus</name>
    <name type="common">Bank vole</name>
    <name type="synonym">Clethrionomys glareolus</name>
    <dbReference type="NCBI Taxonomy" id="447135"/>
    <lineage>
        <taxon>Eukaryota</taxon>
        <taxon>Metazoa</taxon>
        <taxon>Chordata</taxon>
        <taxon>Craniata</taxon>
        <taxon>Vertebrata</taxon>
        <taxon>Euteleostomi</taxon>
        <taxon>Mammalia</taxon>
        <taxon>Eutheria</taxon>
        <taxon>Euarchontoglires</taxon>
        <taxon>Glires</taxon>
        <taxon>Rodentia</taxon>
        <taxon>Myomorpha</taxon>
        <taxon>Muroidea</taxon>
        <taxon>Cricetidae</taxon>
        <taxon>Arvicolinae</taxon>
        <taxon>Myodes</taxon>
    </lineage>
</organism>
<evidence type="ECO:0000256" key="1">
    <source>
        <dbReference type="SAM" id="MobiDB-lite"/>
    </source>
</evidence>
<feature type="region of interest" description="Disordered" evidence="1">
    <location>
        <begin position="118"/>
        <end position="154"/>
    </location>
</feature>